<proteinExistence type="predicted"/>
<reference evidence="1 2" key="1">
    <citation type="submission" date="2017-03" db="EMBL/GenBank/DDBJ databases">
        <title>Draft genime sequence of the acidophilic sulfur-oxidizing bacterium Acidithiobacillus sp. SH, isolated from seawater.</title>
        <authorList>
            <person name="Sharmin S."/>
            <person name="Tokuhisa M."/>
            <person name="Kanao T."/>
            <person name="Kamimura K."/>
        </authorList>
    </citation>
    <scope>NUCLEOTIDE SEQUENCE [LARGE SCALE GENOMIC DNA]</scope>
    <source>
        <strain evidence="1 2">SH</strain>
    </source>
</reference>
<dbReference type="Proteomes" id="UP000234329">
    <property type="component" value="Unassembled WGS sequence"/>
</dbReference>
<dbReference type="EMBL" id="MXAV01000048">
    <property type="protein sequence ID" value="PKY09843.1"/>
    <property type="molecule type" value="Genomic_DNA"/>
</dbReference>
<sequence>MNRLCKDTGRSHAVRWAQRKKARAFTMQYSKWHWTVNAAETLCGTQIPIITSGAGQLPEASDDEVKVTCKRCLKQIKKADIKS</sequence>
<evidence type="ECO:0000313" key="1">
    <source>
        <dbReference type="EMBL" id="PKY09843.1"/>
    </source>
</evidence>
<protein>
    <submittedName>
        <fullName evidence="1">Uncharacterized protein</fullName>
    </submittedName>
</protein>
<keyword evidence="2" id="KW-1185">Reference proteome</keyword>
<dbReference type="InParanoid" id="A0A2I1DIZ3"/>
<dbReference type="AlphaFoldDB" id="A0A2I1DIZ3"/>
<dbReference type="RefSeq" id="WP_101538713.1">
    <property type="nucleotide sequence ID" value="NZ_MXAV01000048.1"/>
</dbReference>
<organism evidence="1 2">
    <name type="scientific">Acidithiobacillus marinus</name>
    <dbReference type="NCBI Taxonomy" id="187490"/>
    <lineage>
        <taxon>Bacteria</taxon>
        <taxon>Pseudomonadati</taxon>
        <taxon>Pseudomonadota</taxon>
        <taxon>Acidithiobacillia</taxon>
        <taxon>Acidithiobacillales</taxon>
        <taxon>Acidithiobacillaceae</taxon>
        <taxon>Acidithiobacillus</taxon>
    </lineage>
</organism>
<accession>A0A2I1DIZ3</accession>
<name>A0A2I1DIZ3_9PROT</name>
<comment type="caution">
    <text evidence="1">The sequence shown here is derived from an EMBL/GenBank/DDBJ whole genome shotgun (WGS) entry which is preliminary data.</text>
</comment>
<gene>
    <name evidence="1" type="ORF">B1757_12910</name>
</gene>
<evidence type="ECO:0000313" key="2">
    <source>
        <dbReference type="Proteomes" id="UP000234329"/>
    </source>
</evidence>